<name>A0ABP8LXU4_9BACT</name>
<dbReference type="InterPro" id="IPR053142">
    <property type="entry name" value="PchR_regulatory_protein"/>
</dbReference>
<evidence type="ECO:0000313" key="5">
    <source>
        <dbReference type="Proteomes" id="UP001501508"/>
    </source>
</evidence>
<dbReference type="SUPFAM" id="SSF46689">
    <property type="entry name" value="Homeodomain-like"/>
    <property type="match status" value="1"/>
</dbReference>
<keyword evidence="2" id="KW-0804">Transcription</keyword>
<dbReference type="InterPro" id="IPR009057">
    <property type="entry name" value="Homeodomain-like_sf"/>
</dbReference>
<dbReference type="PANTHER" id="PTHR47893:SF1">
    <property type="entry name" value="REGULATORY PROTEIN PCHR"/>
    <property type="match status" value="1"/>
</dbReference>
<proteinExistence type="predicted"/>
<organism evidence="4 5">
    <name type="scientific">Ravibacter arvi</name>
    <dbReference type="NCBI Taxonomy" id="2051041"/>
    <lineage>
        <taxon>Bacteria</taxon>
        <taxon>Pseudomonadati</taxon>
        <taxon>Bacteroidota</taxon>
        <taxon>Cytophagia</taxon>
        <taxon>Cytophagales</taxon>
        <taxon>Spirosomataceae</taxon>
        <taxon>Ravibacter</taxon>
    </lineage>
</organism>
<keyword evidence="1" id="KW-0805">Transcription regulation</keyword>
<dbReference type="EMBL" id="BAABEY010000023">
    <property type="protein sequence ID" value="GAA4439866.1"/>
    <property type="molecule type" value="Genomic_DNA"/>
</dbReference>
<keyword evidence="5" id="KW-1185">Reference proteome</keyword>
<sequence>MDLPVVIEEMKDVPFREITRLDCEDELLKFSAPVLGKGATAIIPLSSEATLISLSGTPEQSYRLGYSQYYEGKVLINLMIEGKVTHILNKSVTATVQGGSSFIYAVGGERSYMELPVSHRFEVVSLVLSQSAFESALDRFFADQGPAVRQQCISAMFTKDRPGSVFQFSGELRLVVRQILRCRLRGNFRRVFLDCKFFELLSYYFASITEIDQKAVRFSARDVATLQEVRRALATGDLTSISIQELCRQFGINRFKLTMGFQSVFNTSVARFYRQQVLARAYQSLSDGLYNVSQASAEFGYATSAAFSRAFYKEFGIRPSEVTRQVRAS</sequence>
<feature type="domain" description="HTH araC/xylS-type" evidence="3">
    <location>
        <begin position="227"/>
        <end position="325"/>
    </location>
</feature>
<dbReference type="Proteomes" id="UP001501508">
    <property type="component" value="Unassembled WGS sequence"/>
</dbReference>
<accession>A0ABP8LXU4</accession>
<dbReference type="RefSeq" id="WP_345029036.1">
    <property type="nucleotide sequence ID" value="NZ_BAABEY010000023.1"/>
</dbReference>
<evidence type="ECO:0000256" key="1">
    <source>
        <dbReference type="ARBA" id="ARBA00023015"/>
    </source>
</evidence>
<dbReference type="Gene3D" id="1.10.10.60">
    <property type="entry name" value="Homeodomain-like"/>
    <property type="match status" value="1"/>
</dbReference>
<gene>
    <name evidence="4" type="ORF">GCM10023091_22730</name>
</gene>
<dbReference type="PANTHER" id="PTHR47893">
    <property type="entry name" value="REGULATORY PROTEIN PCHR"/>
    <property type="match status" value="1"/>
</dbReference>
<dbReference type="InterPro" id="IPR018060">
    <property type="entry name" value="HTH_AraC"/>
</dbReference>
<reference evidence="5" key="1">
    <citation type="journal article" date="2019" name="Int. J. Syst. Evol. Microbiol.">
        <title>The Global Catalogue of Microorganisms (GCM) 10K type strain sequencing project: providing services to taxonomists for standard genome sequencing and annotation.</title>
        <authorList>
            <consortium name="The Broad Institute Genomics Platform"/>
            <consortium name="The Broad Institute Genome Sequencing Center for Infectious Disease"/>
            <person name="Wu L."/>
            <person name="Ma J."/>
        </authorList>
    </citation>
    <scope>NUCLEOTIDE SEQUENCE [LARGE SCALE GENOMIC DNA]</scope>
    <source>
        <strain evidence="5">JCM 31920</strain>
    </source>
</reference>
<protein>
    <recommendedName>
        <fullName evidence="3">HTH araC/xylS-type domain-containing protein</fullName>
    </recommendedName>
</protein>
<evidence type="ECO:0000259" key="3">
    <source>
        <dbReference type="PROSITE" id="PS01124"/>
    </source>
</evidence>
<dbReference type="Pfam" id="PF12833">
    <property type="entry name" value="HTH_18"/>
    <property type="match status" value="1"/>
</dbReference>
<comment type="caution">
    <text evidence="4">The sequence shown here is derived from an EMBL/GenBank/DDBJ whole genome shotgun (WGS) entry which is preliminary data.</text>
</comment>
<dbReference type="PROSITE" id="PS01124">
    <property type="entry name" value="HTH_ARAC_FAMILY_2"/>
    <property type="match status" value="1"/>
</dbReference>
<evidence type="ECO:0000256" key="2">
    <source>
        <dbReference type="ARBA" id="ARBA00023163"/>
    </source>
</evidence>
<evidence type="ECO:0000313" key="4">
    <source>
        <dbReference type="EMBL" id="GAA4439866.1"/>
    </source>
</evidence>
<dbReference type="SMART" id="SM00342">
    <property type="entry name" value="HTH_ARAC"/>
    <property type="match status" value="1"/>
</dbReference>